<dbReference type="InterPro" id="IPR017647">
    <property type="entry name" value="Dnd_assoc_3"/>
</dbReference>
<dbReference type="GeneID" id="93557897"/>
<dbReference type="STRING" id="762968.HMPREF9441_02498"/>
<dbReference type="OrthoDB" id="257964at2"/>
<reference evidence="1 2" key="1">
    <citation type="submission" date="2011-03" db="EMBL/GenBank/DDBJ databases">
        <authorList>
            <person name="Weinstock G."/>
            <person name="Sodergren E."/>
            <person name="Clifton S."/>
            <person name="Fulton L."/>
            <person name="Fulton B."/>
            <person name="Courtney L."/>
            <person name="Fronick C."/>
            <person name="Harrison M."/>
            <person name="Strong C."/>
            <person name="Farmer C."/>
            <person name="Delahaunty K."/>
            <person name="Markovic C."/>
            <person name="Hall O."/>
            <person name="Minx P."/>
            <person name="Tomlinson C."/>
            <person name="Mitreva M."/>
            <person name="Hou S."/>
            <person name="Chen J."/>
            <person name="Wollam A."/>
            <person name="Pepin K.H."/>
            <person name="Johnson M."/>
            <person name="Bhonagiri V."/>
            <person name="Zhang X."/>
            <person name="Suruliraj S."/>
            <person name="Warren W."/>
            <person name="Chinwalla A."/>
            <person name="Mardis E.R."/>
            <person name="Wilson R.K."/>
        </authorList>
    </citation>
    <scope>NUCLEOTIDE SEQUENCE [LARGE SCALE GENOMIC DNA]</scope>
    <source>
        <strain evidence="1 2">YIT 11840</strain>
    </source>
</reference>
<dbReference type="EMBL" id="AFFY01000033">
    <property type="protein sequence ID" value="EHG99785.1"/>
    <property type="molecule type" value="Genomic_DNA"/>
</dbReference>
<protein>
    <submittedName>
        <fullName evidence="1">Putative dnd system-associated protein 3</fullName>
    </submittedName>
</protein>
<dbReference type="Proteomes" id="UP000003598">
    <property type="component" value="Unassembled WGS sequence"/>
</dbReference>
<dbReference type="NCBIfam" id="TIGR03238">
    <property type="entry name" value="dnd_assoc_3"/>
    <property type="match status" value="1"/>
</dbReference>
<comment type="caution">
    <text evidence="1">The sequence shown here is derived from an EMBL/GenBank/DDBJ whole genome shotgun (WGS) entry which is preliminary data.</text>
</comment>
<evidence type="ECO:0000313" key="1">
    <source>
        <dbReference type="EMBL" id="EHG99785.1"/>
    </source>
</evidence>
<dbReference type="RefSeq" id="WP_008621057.1">
    <property type="nucleotide sequence ID" value="NZ_JH376605.1"/>
</dbReference>
<dbReference type="PATRIC" id="fig|762968.3.peg.2230"/>
<dbReference type="HOGENOM" id="CLU_018433_0_0_10"/>
<proteinExistence type="predicted"/>
<evidence type="ECO:0000313" key="2">
    <source>
        <dbReference type="Proteomes" id="UP000003598"/>
    </source>
</evidence>
<keyword evidence="2" id="KW-1185">Reference proteome</keyword>
<sequence>MNESKLCHILFKLSQSSIESVQTGNGFSEIDNYLHTERPISSELLDRMIEIDQAGGGIILLVGSAGDGKSHLLSKVKSLGGNGWGAESFYNDATASSSPNKTAIETLKEALRDFSDENLYGTQKKKILAINLGKLNAFIDEPDIRAIYGEIAKAADPLFDDDDTIPPLNTERVKIVEFTNKQLFELYPDKEGYTAIASRFLSSILDKLVSPTASGKENPFYAAYTEDLKNNISPKNPILLNYQLLMFPEVRRTIVLTVIEAIIRFKLAITPREYLDFIYSILVPMEISKYKENVSFYESLLPTLLYAGGANTILEAVSHLDPMKYSNTIHDKDLSLLFTSNRIPDGFLPVTSSGDKLPNVLLERVNKFYENNGRDVERTTKFLFRLQHVLCYHSESATYNSFLKTLKGVFSNDFDEIQEVYNLVSETISRHNGSYSQKANVVPLHIQGGRYKLFAQLQMEPLEPNYSFFVEKPWEFYPRFKLRWDIPNKEEVGLMMDYSLYSYLYDLRNGKLAVTYENEKNIEFSHFLRKLASLSDCAKKMTVVKVGSEDLTLQKTMISVQLQ</sequence>
<accession>G5SSZ8</accession>
<organism evidence="1 2">
    <name type="scientific">Paraprevotella clara YIT 11840</name>
    <dbReference type="NCBI Taxonomy" id="762968"/>
    <lineage>
        <taxon>Bacteria</taxon>
        <taxon>Pseudomonadati</taxon>
        <taxon>Bacteroidota</taxon>
        <taxon>Bacteroidia</taxon>
        <taxon>Bacteroidales</taxon>
        <taxon>Prevotellaceae</taxon>
        <taxon>Paraprevotella</taxon>
    </lineage>
</organism>
<dbReference type="eggNOG" id="COG0433">
    <property type="taxonomic scope" value="Bacteria"/>
</dbReference>
<dbReference type="AlphaFoldDB" id="G5SSZ8"/>
<name>G5SSZ8_9BACT</name>
<gene>
    <name evidence="1" type="ORF">HMPREF9441_02498</name>
</gene>